<protein>
    <submittedName>
        <fullName evidence="1">Putative laminin beta 1a</fullName>
    </submittedName>
</protein>
<proteinExistence type="predicted"/>
<dbReference type="Proteomes" id="UP000064912">
    <property type="component" value="Chromosome"/>
</dbReference>
<dbReference type="AlphaFoldDB" id="A0A0D6B1M6"/>
<gene>
    <name evidence="1" type="ORF">NHU_01852</name>
</gene>
<organism evidence="1 2">
    <name type="scientific">Rhodovulum sulfidophilum</name>
    <name type="common">Rhodobacter sulfidophilus</name>
    <dbReference type="NCBI Taxonomy" id="35806"/>
    <lineage>
        <taxon>Bacteria</taxon>
        <taxon>Pseudomonadati</taxon>
        <taxon>Pseudomonadota</taxon>
        <taxon>Alphaproteobacteria</taxon>
        <taxon>Rhodobacterales</taxon>
        <taxon>Paracoccaceae</taxon>
        <taxon>Rhodovulum</taxon>
    </lineage>
</organism>
<name>A0A0D6B1M6_RHOSU</name>
<accession>A0A0D6B1M6</accession>
<reference evidence="1 2" key="1">
    <citation type="submission" date="2015-02" db="EMBL/GenBank/DDBJ databases">
        <title>Genome sequene of Rhodovulum sulfidophilum DSM 2351.</title>
        <authorList>
            <person name="Nagao N."/>
        </authorList>
    </citation>
    <scope>NUCLEOTIDE SEQUENCE [LARGE SCALE GENOMIC DNA]</scope>
    <source>
        <strain evidence="1 2">DSM 2351</strain>
    </source>
</reference>
<dbReference type="KEGG" id="rsu:NHU_01852"/>
<sequence length="68" mass="7229">MKTALPEPLDRCSDGWALASETESARTGCHPQGAFVLRTDPLPEACPLVPGPVPGTTAIPRSGRRIFE</sequence>
<evidence type="ECO:0000313" key="2">
    <source>
        <dbReference type="Proteomes" id="UP000064912"/>
    </source>
</evidence>
<dbReference type="EMBL" id="AP014800">
    <property type="protein sequence ID" value="BAQ69007.1"/>
    <property type="molecule type" value="Genomic_DNA"/>
</dbReference>
<dbReference type="PATRIC" id="fig|35806.4.peg.1909"/>
<evidence type="ECO:0000313" key="1">
    <source>
        <dbReference type="EMBL" id="BAQ69007.1"/>
    </source>
</evidence>